<reference evidence="1 2" key="1">
    <citation type="submission" date="2014-05" db="EMBL/GenBank/DDBJ databases">
        <authorList>
            <person name="Bishop-Lilly K.A."/>
            <person name="Broomall S.M."/>
            <person name="Chain P.S."/>
            <person name="Chertkov O."/>
            <person name="Coyne S.R."/>
            <person name="Daligault H.E."/>
            <person name="Davenport K.W."/>
            <person name="Erkkila T."/>
            <person name="Frey K.G."/>
            <person name="Gibbons H.S."/>
            <person name="Gu W."/>
            <person name="Jaissle J."/>
            <person name="Johnson S.L."/>
            <person name="Koroleva G.I."/>
            <person name="Ladner J.T."/>
            <person name="Lo C.-C."/>
            <person name="Minogue T.D."/>
            <person name="Munk C."/>
            <person name="Palacios G.F."/>
            <person name="Redden C.L."/>
            <person name="Rosenzweig C.N."/>
            <person name="Scholz M.B."/>
            <person name="Teshima H."/>
            <person name="Xu Y."/>
        </authorList>
    </citation>
    <scope>NUCLEOTIDE SEQUENCE [LARGE SCALE GENOMIC DNA]</scope>
    <source>
        <strain evidence="1 2">DDS 22E-1</strain>
    </source>
</reference>
<protein>
    <submittedName>
        <fullName evidence="1">Uncharacterized protein</fullName>
    </submittedName>
</protein>
<evidence type="ECO:0000313" key="2">
    <source>
        <dbReference type="Proteomes" id="UP000029413"/>
    </source>
</evidence>
<name>A0AAN0RU48_9BURK</name>
<dbReference type="EMBL" id="CP007783">
    <property type="protein sequence ID" value="AIO33893.1"/>
    <property type="molecule type" value="Genomic_DNA"/>
</dbReference>
<sequence length="35" mass="3916">MWAPVGEPLVSTVAWWGGCQVIERALGKKMKIIFL</sequence>
<accession>A0AAN0RU48</accession>
<dbReference type="Proteomes" id="UP000029413">
    <property type="component" value="Chromosome 1"/>
</dbReference>
<keyword evidence="2" id="KW-1185">Reference proteome</keyword>
<dbReference type="KEGG" id="bcen:DM39_144"/>
<dbReference type="AlphaFoldDB" id="A0AAN0RU48"/>
<organism evidence="1 2">
    <name type="scientific">Burkholderia cenocepacia</name>
    <dbReference type="NCBI Taxonomy" id="95486"/>
    <lineage>
        <taxon>Bacteria</taxon>
        <taxon>Pseudomonadati</taxon>
        <taxon>Pseudomonadota</taxon>
        <taxon>Betaproteobacteria</taxon>
        <taxon>Burkholderiales</taxon>
        <taxon>Burkholderiaceae</taxon>
        <taxon>Burkholderia</taxon>
        <taxon>Burkholderia cepacia complex</taxon>
    </lineage>
</organism>
<evidence type="ECO:0000313" key="1">
    <source>
        <dbReference type="EMBL" id="AIO33893.1"/>
    </source>
</evidence>
<gene>
    <name evidence="1" type="ORF">DM39_144</name>
</gene>
<proteinExistence type="predicted"/>